<evidence type="ECO:0000313" key="2">
    <source>
        <dbReference type="EMBL" id="KJY02133.1"/>
    </source>
</evidence>
<dbReference type="Proteomes" id="UP000033647">
    <property type="component" value="Unassembled WGS sequence"/>
</dbReference>
<feature type="compositionally biased region" description="Polar residues" evidence="1">
    <location>
        <begin position="1"/>
        <end position="10"/>
    </location>
</feature>
<feature type="compositionally biased region" description="Polar residues" evidence="1">
    <location>
        <begin position="23"/>
        <end position="32"/>
    </location>
</feature>
<sequence length="288" mass="32347">MATTENSTLAISGAHKRPLDLTESPSMDTASSKRIAPLSLKQEQCPTLVTLTKEWATFEDGRHSIHKLVTEPFKKTEHRNEQTERYVKLANDTILDRKQSRILGLDLSSFPDETCLNEMHQQQDIMLPALLDKLQIYASSSTPERKSNLEAHVKSPEQQCVPVMLAVFEQLEAKLKELLVGGMQNEEQDWATHAKHRCKEYFKHNDTNAFLTLMKHHGARALTAKGDRVSISSELSKIKLSAIDEALDSAATVWGGFATTMVEELNELFDTMIERMHEDADLAFAGLA</sequence>
<reference evidence="2 3" key="1">
    <citation type="submission" date="2015-03" db="EMBL/GenBank/DDBJ databases">
        <title>RNA-seq based gene annotation and comparative genomics of four Zymoseptoria species reveal species-specific pathogenicity related genes and transposable element activity.</title>
        <authorList>
            <person name="Grandaubert J."/>
            <person name="Bhattacharyya A."/>
            <person name="Stukenbrock E.H."/>
        </authorList>
    </citation>
    <scope>NUCLEOTIDE SEQUENCE [LARGE SCALE GENOMIC DNA]</scope>
    <source>
        <strain evidence="2 3">Zb18110</strain>
    </source>
</reference>
<name>A0A0F4GYM7_9PEZI</name>
<dbReference type="AlphaFoldDB" id="A0A0F4GYM7"/>
<evidence type="ECO:0000313" key="3">
    <source>
        <dbReference type="Proteomes" id="UP000033647"/>
    </source>
</evidence>
<comment type="caution">
    <text evidence="2">The sequence shown here is derived from an EMBL/GenBank/DDBJ whole genome shotgun (WGS) entry which is preliminary data.</text>
</comment>
<keyword evidence="3" id="KW-1185">Reference proteome</keyword>
<proteinExistence type="predicted"/>
<accession>A0A0F4GYM7</accession>
<evidence type="ECO:0000256" key="1">
    <source>
        <dbReference type="SAM" id="MobiDB-lite"/>
    </source>
</evidence>
<gene>
    <name evidence="2" type="ORF">TI39_contig191g00003</name>
</gene>
<feature type="region of interest" description="Disordered" evidence="1">
    <location>
        <begin position="1"/>
        <end position="34"/>
    </location>
</feature>
<organism evidence="2 3">
    <name type="scientific">Zymoseptoria brevis</name>
    <dbReference type="NCBI Taxonomy" id="1047168"/>
    <lineage>
        <taxon>Eukaryota</taxon>
        <taxon>Fungi</taxon>
        <taxon>Dikarya</taxon>
        <taxon>Ascomycota</taxon>
        <taxon>Pezizomycotina</taxon>
        <taxon>Dothideomycetes</taxon>
        <taxon>Dothideomycetidae</taxon>
        <taxon>Mycosphaerellales</taxon>
        <taxon>Mycosphaerellaceae</taxon>
        <taxon>Zymoseptoria</taxon>
    </lineage>
</organism>
<protein>
    <submittedName>
        <fullName evidence="2">Uncharacterized protein</fullName>
    </submittedName>
</protein>
<dbReference type="EMBL" id="LAFY01000186">
    <property type="protein sequence ID" value="KJY02133.1"/>
    <property type="molecule type" value="Genomic_DNA"/>
</dbReference>